<accession>A0A0P8A9M5</accession>
<name>A0A0P8A9M5_9HYPH</name>
<dbReference type="Pfam" id="PF01479">
    <property type="entry name" value="S4"/>
    <property type="match status" value="1"/>
</dbReference>
<dbReference type="PATRIC" id="fig|1653334.4.peg.1641"/>
<protein>
    <submittedName>
        <fullName evidence="3 4">Heat shock protein Hsp15</fullName>
    </submittedName>
</protein>
<proteinExistence type="predicted"/>
<evidence type="ECO:0000313" key="5">
    <source>
        <dbReference type="Proteomes" id="UP000050497"/>
    </source>
</evidence>
<dbReference type="Proteomes" id="UP000050497">
    <property type="component" value="Unassembled WGS sequence"/>
</dbReference>
<organism evidence="3 5">
    <name type="scientific">Saliniramus fredricksonii</name>
    <dbReference type="NCBI Taxonomy" id="1653334"/>
    <lineage>
        <taxon>Bacteria</taxon>
        <taxon>Pseudomonadati</taxon>
        <taxon>Pseudomonadota</taxon>
        <taxon>Alphaproteobacteria</taxon>
        <taxon>Hyphomicrobiales</taxon>
        <taxon>Salinarimonadaceae</taxon>
        <taxon>Saliniramus</taxon>
    </lineage>
</organism>
<feature type="domain" description="RNA-binding S4" evidence="2">
    <location>
        <begin position="6"/>
        <end position="71"/>
    </location>
</feature>
<dbReference type="SUPFAM" id="SSF55174">
    <property type="entry name" value="Alpha-L RNA-binding motif"/>
    <property type="match status" value="1"/>
</dbReference>
<dbReference type="Proteomes" id="UP000182800">
    <property type="component" value="Unassembled WGS sequence"/>
</dbReference>
<evidence type="ECO:0000259" key="2">
    <source>
        <dbReference type="SMART" id="SM00363"/>
    </source>
</evidence>
<reference evidence="3 5" key="1">
    <citation type="submission" date="2015-09" db="EMBL/GenBank/DDBJ databases">
        <title>Identification and resolution of microdiversity through metagenomic sequencing of parallel consortia.</title>
        <authorList>
            <person name="Nelson W.C."/>
            <person name="Romine M.F."/>
            <person name="Lindemann S.R."/>
        </authorList>
    </citation>
    <scope>NUCLEOTIDE SEQUENCE [LARGE SCALE GENOMIC DNA]</scope>
    <source>
        <strain evidence="3">HL-109</strain>
    </source>
</reference>
<gene>
    <name evidence="3" type="primary">hslR</name>
    <name evidence="4" type="ORF">GA0071312_3271</name>
    <name evidence="3" type="ORF">HLUCCO17_04730</name>
</gene>
<dbReference type="PROSITE" id="PS50889">
    <property type="entry name" value="S4"/>
    <property type="match status" value="1"/>
</dbReference>
<dbReference type="GO" id="GO:0003723">
    <property type="term" value="F:RNA binding"/>
    <property type="evidence" value="ECO:0007669"/>
    <property type="project" value="UniProtKB-KW"/>
</dbReference>
<dbReference type="SMART" id="SM00363">
    <property type="entry name" value="S4"/>
    <property type="match status" value="1"/>
</dbReference>
<dbReference type="OrthoDB" id="9797176at2"/>
<comment type="caution">
    <text evidence="3">The sequence shown here is derived from an EMBL/GenBank/DDBJ whole genome shotgun (WGS) entry which is preliminary data.</text>
</comment>
<evidence type="ECO:0000313" key="4">
    <source>
        <dbReference type="EMBL" id="SCC82290.1"/>
    </source>
</evidence>
<dbReference type="InterPro" id="IPR036986">
    <property type="entry name" value="S4_RNA-bd_sf"/>
</dbReference>
<dbReference type="STRING" id="1653334.GA0071312_3271"/>
<reference evidence="4 6" key="2">
    <citation type="submission" date="2016-08" db="EMBL/GenBank/DDBJ databases">
        <authorList>
            <person name="Varghese N."/>
            <person name="Submissions Spin"/>
        </authorList>
    </citation>
    <scope>NUCLEOTIDE SEQUENCE [LARGE SCALE GENOMIC DNA]</scope>
    <source>
        <strain evidence="4 6">HL-109</strain>
    </source>
</reference>
<evidence type="ECO:0000313" key="3">
    <source>
        <dbReference type="EMBL" id="KPQ11785.1"/>
    </source>
</evidence>
<dbReference type="CDD" id="cd00165">
    <property type="entry name" value="S4"/>
    <property type="match status" value="1"/>
</dbReference>
<evidence type="ECO:0000256" key="1">
    <source>
        <dbReference type="PROSITE-ProRule" id="PRU00182"/>
    </source>
</evidence>
<dbReference type="EMBL" id="LJSX01000005">
    <property type="protein sequence ID" value="KPQ11785.1"/>
    <property type="molecule type" value="Genomic_DNA"/>
</dbReference>
<dbReference type="EMBL" id="FMBM01000002">
    <property type="protein sequence ID" value="SCC82290.1"/>
    <property type="molecule type" value="Genomic_DNA"/>
</dbReference>
<sequence>MREDRQRLDKWLWYARFARTRTACAKLVEDGRVRLNGTRIKQPSKGIAAGDVLTVAAEHGTIVARVTALGERRGNADAARALYEAIDS</sequence>
<keyword evidence="1" id="KW-0694">RNA-binding</keyword>
<dbReference type="AlphaFoldDB" id="A0A0P8A9M5"/>
<dbReference type="Gene3D" id="3.10.290.10">
    <property type="entry name" value="RNA-binding S4 domain"/>
    <property type="match status" value="1"/>
</dbReference>
<dbReference type="InterPro" id="IPR002942">
    <property type="entry name" value="S4_RNA-bd"/>
</dbReference>
<dbReference type="RefSeq" id="WP_074445811.1">
    <property type="nucleotide sequence ID" value="NZ_FMBM01000002.1"/>
</dbReference>
<evidence type="ECO:0000313" key="6">
    <source>
        <dbReference type="Proteomes" id="UP000182800"/>
    </source>
</evidence>
<keyword evidence="3" id="KW-0346">Stress response</keyword>
<keyword evidence="6" id="KW-1185">Reference proteome</keyword>